<feature type="domain" description="CARDB" evidence="4">
    <location>
        <begin position="314"/>
        <end position="386"/>
    </location>
</feature>
<dbReference type="GO" id="GO:0030115">
    <property type="term" value="C:S-layer"/>
    <property type="evidence" value="ECO:0007669"/>
    <property type="project" value="UniProtKB-SubCell"/>
</dbReference>
<dbReference type="HOGENOM" id="CLU_584774_0_0_2"/>
<dbReference type="EMBL" id="HF571520">
    <property type="protein sequence ID" value="CCQ32356.1"/>
    <property type="molecule type" value="Genomic_DNA"/>
</dbReference>
<keyword evidence="1" id="KW-0732">Signal</keyword>
<evidence type="ECO:0000259" key="4">
    <source>
        <dbReference type="Pfam" id="PF07705"/>
    </source>
</evidence>
<proteinExistence type="predicted"/>
<dbReference type="Gene3D" id="2.60.40.10">
    <property type="entry name" value="Immunoglobulins"/>
    <property type="match status" value="1"/>
</dbReference>
<dbReference type="InterPro" id="IPR011635">
    <property type="entry name" value="CARDB"/>
</dbReference>
<dbReference type="Proteomes" id="UP000015381">
    <property type="component" value="Chromosome I"/>
</dbReference>
<evidence type="ECO:0000313" key="6">
    <source>
        <dbReference type="Proteomes" id="UP000015381"/>
    </source>
</evidence>
<dbReference type="GO" id="GO:0005886">
    <property type="term" value="C:plasma membrane"/>
    <property type="evidence" value="ECO:0007669"/>
    <property type="project" value="UniProtKB-SubCell"/>
</dbReference>
<gene>
    <name evidence="5" type="ORF">HTIA_0205</name>
</gene>
<dbReference type="PATRIC" id="fig|1033806.12.peg.201"/>
<reference evidence="5 6" key="1">
    <citation type="journal article" date="2014" name="Environ. Microbiol.">
        <title>Halorhabdus tiamatea: proteogenomics and glycosidase activity measurements identify the first cultivated euryarchaeon from a deep-sea anoxic brine lake as potential polysaccharide degrader.</title>
        <authorList>
            <person name="Werner J."/>
            <person name="Ferrer M."/>
            <person name="Michel G."/>
            <person name="Mann A.J."/>
            <person name="Huang S."/>
            <person name="Juarez S."/>
            <person name="Ciordia S."/>
            <person name="Albar J.P."/>
            <person name="Alcaide M."/>
            <person name="La Cono V."/>
            <person name="Yakimov M.M."/>
            <person name="Antunes A."/>
            <person name="Taborda M."/>
            <person name="Da Costa M.S."/>
            <person name="Amann R.I."/>
            <person name="Gloeckner F.O."/>
            <person name="Golyshina O.V."/>
            <person name="Golyshin P.N."/>
            <person name="Teeling H."/>
        </authorList>
    </citation>
    <scope>NUCLEOTIDE SEQUENCE [LARGE SCALE GENOMIC DNA]</scope>
    <source>
        <strain evidence="6">SARL4B</strain>
    </source>
</reference>
<feature type="compositionally biased region" description="Basic and acidic residues" evidence="2">
    <location>
        <begin position="414"/>
        <end position="425"/>
    </location>
</feature>
<dbReference type="AlphaFoldDB" id="S6D759"/>
<feature type="transmembrane region" description="Helical" evidence="3">
    <location>
        <begin position="446"/>
        <end position="464"/>
    </location>
</feature>
<dbReference type="InterPro" id="IPR013783">
    <property type="entry name" value="Ig-like_fold"/>
</dbReference>
<feature type="compositionally biased region" description="Polar residues" evidence="2">
    <location>
        <begin position="391"/>
        <end position="404"/>
    </location>
</feature>
<sequence>MTTDQMTGPAAKENMEYLFVGTNFMTTDSYPVLEQHVEDVDVTVGHSPLSVEDTTDVTVTLELYDGSTTTATQTSDYDVDGAVSIENRTVVPSETGTANVSVTVNGKTDTATLDVRTPANVTRTDAQLDTSAILANSTATVTARFENDGGMPGSERLSVSADGETVAEETVFVSGYADTVETVAWSVNETGTYDVTLAERHLGTLAALDRDTVECKDVSAPATVTPGETYAVEATFENTADTPVSIPVSYRSGEQSTDKRVRVTPGESIHRVEFTAAEPTGRTVTHAVTVGNSTQRAKTTVRAPAQFELGDLDGPTEVTEGETITVTATVENVGDRAGSRNVSLSIDGHERVREAVRLDGGETRRVSLDVTVEGSDAVEYKVDTGDDSEAGSITIQTDETPTPSRSEESVDSSDGPRDDSGDGPRADSTSTPDTTNQATTTTTGPGFGIVVTVLAFLGGGVLLARQH</sequence>
<dbReference type="NCBIfam" id="TIGR04126">
    <property type="entry name" value="PGF_CTERM"/>
    <property type="match status" value="1"/>
</dbReference>
<keyword evidence="3" id="KW-1133">Transmembrane helix</keyword>
<feature type="compositionally biased region" description="Low complexity" evidence="2">
    <location>
        <begin position="426"/>
        <end position="443"/>
    </location>
</feature>
<keyword evidence="3" id="KW-0812">Transmembrane</keyword>
<keyword evidence="6" id="KW-1185">Reference proteome</keyword>
<protein>
    <recommendedName>
        <fullName evidence="4">CARDB domain-containing protein</fullName>
    </recommendedName>
</protein>
<dbReference type="Pfam" id="PF07705">
    <property type="entry name" value="CARDB"/>
    <property type="match status" value="1"/>
</dbReference>
<evidence type="ECO:0000256" key="3">
    <source>
        <dbReference type="SAM" id="Phobius"/>
    </source>
</evidence>
<organism evidence="5 6">
    <name type="scientific">Halorhabdus tiamatea SARL4B</name>
    <dbReference type="NCBI Taxonomy" id="1033806"/>
    <lineage>
        <taxon>Archaea</taxon>
        <taxon>Methanobacteriati</taxon>
        <taxon>Methanobacteriota</taxon>
        <taxon>Stenosarchaea group</taxon>
        <taxon>Halobacteria</taxon>
        <taxon>Halobacteriales</taxon>
        <taxon>Haloarculaceae</taxon>
        <taxon>Halorhabdus</taxon>
    </lineage>
</organism>
<evidence type="ECO:0000313" key="5">
    <source>
        <dbReference type="EMBL" id="CCQ32356.1"/>
    </source>
</evidence>
<accession>S6D759</accession>
<evidence type="ECO:0000256" key="2">
    <source>
        <dbReference type="SAM" id="MobiDB-lite"/>
    </source>
</evidence>
<evidence type="ECO:0000256" key="1">
    <source>
        <dbReference type="ARBA" id="ARBA00022729"/>
    </source>
</evidence>
<feature type="region of interest" description="Disordered" evidence="2">
    <location>
        <begin position="379"/>
        <end position="445"/>
    </location>
</feature>
<dbReference type="InterPro" id="IPR026371">
    <property type="entry name" value="PGF_CTERM"/>
</dbReference>
<dbReference type="KEGG" id="hti:HTIA_0205"/>
<name>S6D759_9EURY</name>
<keyword evidence="3" id="KW-0472">Membrane</keyword>